<dbReference type="InterPro" id="IPR005500">
    <property type="entry name" value="DUF309"/>
</dbReference>
<dbReference type="EMBL" id="JACXJA010000042">
    <property type="protein sequence ID" value="MBD2865430.1"/>
    <property type="molecule type" value="Genomic_DNA"/>
</dbReference>
<accession>A0A927H246</accession>
<evidence type="ECO:0000313" key="2">
    <source>
        <dbReference type="Proteomes" id="UP000639396"/>
    </source>
</evidence>
<dbReference type="SUPFAM" id="SSF140663">
    <property type="entry name" value="TTHA0068-like"/>
    <property type="match status" value="1"/>
</dbReference>
<gene>
    <name evidence="1" type="ORF">IDH45_25950</name>
</gene>
<comment type="caution">
    <text evidence="1">The sequence shown here is derived from an EMBL/GenBank/DDBJ whole genome shotgun (WGS) entry which is preliminary data.</text>
</comment>
<organism evidence="1 2">
    <name type="scientific">Paenibacillus oceani</name>
    <dbReference type="NCBI Taxonomy" id="2772510"/>
    <lineage>
        <taxon>Bacteria</taxon>
        <taxon>Bacillati</taxon>
        <taxon>Bacillota</taxon>
        <taxon>Bacilli</taxon>
        <taxon>Bacillales</taxon>
        <taxon>Paenibacillaceae</taxon>
        <taxon>Paenibacillus</taxon>
    </lineage>
</organism>
<proteinExistence type="predicted"/>
<reference evidence="1" key="1">
    <citation type="submission" date="2020-09" db="EMBL/GenBank/DDBJ databases">
        <title>A novel bacterium of genus Paenibacillus, isolated from South China Sea.</title>
        <authorList>
            <person name="Huang H."/>
            <person name="Mo K."/>
            <person name="Hu Y."/>
        </authorList>
    </citation>
    <scope>NUCLEOTIDE SEQUENCE</scope>
    <source>
        <strain evidence="1">IB182363</strain>
    </source>
</reference>
<dbReference type="Gene3D" id="1.10.3450.10">
    <property type="entry name" value="TTHA0068-like"/>
    <property type="match status" value="1"/>
</dbReference>
<dbReference type="PANTHER" id="PTHR34796:SF1">
    <property type="entry name" value="EXPRESSED PROTEIN"/>
    <property type="match status" value="1"/>
</dbReference>
<keyword evidence="2" id="KW-1185">Reference proteome</keyword>
<protein>
    <submittedName>
        <fullName evidence="1">DUF309 domain-containing protein</fullName>
    </submittedName>
</protein>
<evidence type="ECO:0000313" key="1">
    <source>
        <dbReference type="EMBL" id="MBD2865430.1"/>
    </source>
</evidence>
<dbReference type="InterPro" id="IPR023203">
    <property type="entry name" value="TTHA0068_sf"/>
</dbReference>
<dbReference type="PANTHER" id="PTHR34796">
    <property type="entry name" value="EXPRESSED PROTEIN"/>
    <property type="match status" value="1"/>
</dbReference>
<name>A0A927H246_9BACL</name>
<dbReference type="Proteomes" id="UP000639396">
    <property type="component" value="Unassembled WGS sequence"/>
</dbReference>
<dbReference type="RefSeq" id="WP_190931050.1">
    <property type="nucleotide sequence ID" value="NZ_JACXJA010000042.1"/>
</dbReference>
<sequence length="138" mass="16203">MFIGYDNLYIEFLYYFNVERDYFECHEVMEELWMEEGRNPLHQGLLQIAVALYHHRNGNVGGAIKLFNQGIEKLQFYPKMTMGIDLGKLLADSEAYLTKLEQIDEKPFDFYDLDIAIVHSELAAMVEELKQFPPVKED</sequence>
<dbReference type="AlphaFoldDB" id="A0A927H246"/>
<dbReference type="Pfam" id="PF03745">
    <property type="entry name" value="DUF309"/>
    <property type="match status" value="1"/>
</dbReference>